<keyword evidence="3" id="KW-1185">Reference proteome</keyword>
<proteinExistence type="predicted"/>
<reference evidence="3" key="1">
    <citation type="submission" date="2011-07" db="EMBL/GenBank/DDBJ databases">
        <title>Divergent evolution of antigenic variation in African trypanosomes.</title>
        <authorList>
            <person name="Jackson A.P."/>
            <person name="Berry A."/>
            <person name="Allison H.C."/>
            <person name="Burton P."/>
            <person name="Anderson J."/>
            <person name="Aslett M."/>
            <person name="Brown R."/>
            <person name="Corton N."/>
            <person name="Harris D."/>
            <person name="Hauser H."/>
            <person name="Gamble J."/>
            <person name="Gilderthorp R."/>
            <person name="McQuillan J."/>
            <person name="Quail M.A."/>
            <person name="Sanders M."/>
            <person name="Van Tonder A."/>
            <person name="Ginger M.L."/>
            <person name="Donelson J.E."/>
            <person name="Field M.C."/>
            <person name="Barry J.D."/>
            <person name="Berriman M."/>
            <person name="Hertz-Fowler C."/>
        </authorList>
    </citation>
    <scope>NUCLEOTIDE SEQUENCE [LARGE SCALE GENOMIC DNA]</scope>
    <source>
        <strain evidence="3">IL3000</strain>
    </source>
</reference>
<dbReference type="AlphaFoldDB" id="F9WF94"/>
<dbReference type="Proteomes" id="UP000000702">
    <property type="component" value="Unassembled WGS sequence"/>
</dbReference>
<evidence type="ECO:0000256" key="1">
    <source>
        <dbReference type="SAM" id="MobiDB-lite"/>
    </source>
</evidence>
<gene>
    <name evidence="2" type="ORF">TCIL3000_0_09480</name>
</gene>
<evidence type="ECO:0000313" key="3">
    <source>
        <dbReference type="Proteomes" id="UP000000702"/>
    </source>
</evidence>
<accession>F9WF94</accession>
<feature type="region of interest" description="Disordered" evidence="1">
    <location>
        <begin position="33"/>
        <end position="125"/>
    </location>
</feature>
<feature type="compositionally biased region" description="Basic and acidic residues" evidence="1">
    <location>
        <begin position="90"/>
        <end position="101"/>
    </location>
</feature>
<name>F9WF94_TRYCI</name>
<comment type="caution">
    <text evidence="2">The sequence shown here is derived from an EMBL/GenBank/DDBJ whole genome shotgun (WGS) entry which is preliminary data.</text>
</comment>
<organism evidence="2 3">
    <name type="scientific">Trypanosoma congolense (strain IL3000)</name>
    <dbReference type="NCBI Taxonomy" id="1068625"/>
    <lineage>
        <taxon>Eukaryota</taxon>
        <taxon>Discoba</taxon>
        <taxon>Euglenozoa</taxon>
        <taxon>Kinetoplastea</taxon>
        <taxon>Metakinetoplastina</taxon>
        <taxon>Trypanosomatida</taxon>
        <taxon>Trypanosomatidae</taxon>
        <taxon>Trypanosoma</taxon>
        <taxon>Nannomonas</taxon>
    </lineage>
</organism>
<reference evidence="2 3" key="2">
    <citation type="journal article" date="2012" name="Proc. Natl. Acad. Sci. U.S.A.">
        <title>Antigenic diversity is generated by distinct evolutionary mechanisms in African trypanosome species.</title>
        <authorList>
            <person name="Jackson A.P."/>
            <person name="Berry A."/>
            <person name="Aslett M."/>
            <person name="Allison H.C."/>
            <person name="Burton P."/>
            <person name="Vavrova-Anderson J."/>
            <person name="Brown R."/>
            <person name="Browne H."/>
            <person name="Corton N."/>
            <person name="Hauser H."/>
            <person name="Gamble J."/>
            <person name="Gilderthorp R."/>
            <person name="Marcello L."/>
            <person name="McQuillan J."/>
            <person name="Otto T.D."/>
            <person name="Quail M.A."/>
            <person name="Sanders M.J."/>
            <person name="van Tonder A."/>
            <person name="Ginger M.L."/>
            <person name="Field M.C."/>
            <person name="Barry J.D."/>
            <person name="Hertz-Fowler C."/>
            <person name="Berriman M."/>
        </authorList>
    </citation>
    <scope>NUCLEOTIDE SEQUENCE [LARGE SCALE GENOMIC DNA]</scope>
    <source>
        <strain evidence="2 3">IL3000</strain>
    </source>
</reference>
<protein>
    <submittedName>
        <fullName evidence="2">Uncharacterized protein</fullName>
    </submittedName>
</protein>
<sequence length="125" mass="13366">MESNGTQQPCGPRLTVPNQVRKASKISAQVAGWVSNGPFGVVRRAKEEEGPTEGPPTYAAPHKSNTHLTRGGKAAQPPAGRSIQSNNSSKEIKSKQAEAKKSERKKKISAPHSSSFHHSHHTTPA</sequence>
<feature type="compositionally biased region" description="Basic residues" evidence="1">
    <location>
        <begin position="102"/>
        <end position="125"/>
    </location>
</feature>
<evidence type="ECO:0000313" key="2">
    <source>
        <dbReference type="EMBL" id="CCD15962.1"/>
    </source>
</evidence>
<dbReference type="EMBL" id="CAEQ01002117">
    <property type="protein sequence ID" value="CCD15962.1"/>
    <property type="molecule type" value="Genomic_DNA"/>
</dbReference>